<dbReference type="Pfam" id="PF02179">
    <property type="entry name" value="BAG"/>
    <property type="match status" value="1"/>
</dbReference>
<evidence type="ECO:0000313" key="4">
    <source>
        <dbReference type="Proteomes" id="UP000272942"/>
    </source>
</evidence>
<dbReference type="SUPFAM" id="SSF63491">
    <property type="entry name" value="BAG domain"/>
    <property type="match status" value="1"/>
</dbReference>
<feature type="domain" description="BAG" evidence="2">
    <location>
        <begin position="2"/>
        <end position="47"/>
    </location>
</feature>
<feature type="region of interest" description="Disordered" evidence="1">
    <location>
        <begin position="47"/>
        <end position="66"/>
    </location>
</feature>
<accession>A0A3P8KB83</accession>
<dbReference type="Proteomes" id="UP000272942">
    <property type="component" value="Unassembled WGS sequence"/>
</dbReference>
<dbReference type="EMBL" id="UZAN01042950">
    <property type="protein sequence ID" value="VDP77199.1"/>
    <property type="molecule type" value="Genomic_DNA"/>
</dbReference>
<organism evidence="3 4">
    <name type="scientific">Echinostoma caproni</name>
    <dbReference type="NCBI Taxonomy" id="27848"/>
    <lineage>
        <taxon>Eukaryota</taxon>
        <taxon>Metazoa</taxon>
        <taxon>Spiralia</taxon>
        <taxon>Lophotrochozoa</taxon>
        <taxon>Platyhelminthes</taxon>
        <taxon>Trematoda</taxon>
        <taxon>Digenea</taxon>
        <taxon>Plagiorchiida</taxon>
        <taxon>Echinostomata</taxon>
        <taxon>Echinostomatoidea</taxon>
        <taxon>Echinostomatidae</taxon>
        <taxon>Echinostoma</taxon>
    </lineage>
</organism>
<dbReference type="Gene3D" id="1.20.58.120">
    <property type="entry name" value="BAG domain"/>
    <property type="match status" value="1"/>
</dbReference>
<name>A0A3P8KB83_9TREM</name>
<keyword evidence="4" id="KW-1185">Reference proteome</keyword>
<evidence type="ECO:0000259" key="2">
    <source>
        <dbReference type="PROSITE" id="PS51035"/>
    </source>
</evidence>
<dbReference type="InterPro" id="IPR003103">
    <property type="entry name" value="BAG_domain"/>
</dbReference>
<dbReference type="InterPro" id="IPR036533">
    <property type="entry name" value="BAG_dom_sf"/>
</dbReference>
<protein>
    <recommendedName>
        <fullName evidence="2">BAG domain-containing protein</fullName>
    </recommendedName>
</protein>
<dbReference type="AlphaFoldDB" id="A0A3P8KB83"/>
<dbReference type="GO" id="GO:0051087">
    <property type="term" value="F:protein-folding chaperone binding"/>
    <property type="evidence" value="ECO:0007669"/>
    <property type="project" value="InterPro"/>
</dbReference>
<evidence type="ECO:0000256" key="1">
    <source>
        <dbReference type="SAM" id="MobiDB-lite"/>
    </source>
</evidence>
<dbReference type="PROSITE" id="PS51035">
    <property type="entry name" value="BAG"/>
    <property type="match status" value="1"/>
</dbReference>
<gene>
    <name evidence="3" type="ORF">ECPE_LOCUS6027</name>
</gene>
<reference evidence="3 4" key="1">
    <citation type="submission" date="2018-11" db="EMBL/GenBank/DDBJ databases">
        <authorList>
            <consortium name="Pathogen Informatics"/>
        </authorList>
    </citation>
    <scope>NUCLEOTIDE SEQUENCE [LARGE SCALE GENOMIC DNA]</scope>
    <source>
        <strain evidence="3 4">Egypt</strain>
    </source>
</reference>
<proteinExistence type="predicted"/>
<sequence>MRLMETLELLILELDGVELQGHEQLRSMRRAAVVEIQHLIQMLESQTQRPGLNAVKKPQTNTTNGP</sequence>
<evidence type="ECO:0000313" key="3">
    <source>
        <dbReference type="EMBL" id="VDP77199.1"/>
    </source>
</evidence>
<dbReference type="OrthoDB" id="2020426at2759"/>